<keyword evidence="6 12" id="KW-0732">Signal</keyword>
<dbReference type="InterPro" id="IPR018097">
    <property type="entry name" value="EGF_Ca-bd_CS"/>
</dbReference>
<feature type="domain" description="EGF-like" evidence="13">
    <location>
        <begin position="361"/>
        <end position="399"/>
    </location>
</feature>
<dbReference type="Pfam" id="PF12662">
    <property type="entry name" value="cEGF"/>
    <property type="match status" value="1"/>
</dbReference>
<dbReference type="FunFam" id="2.10.25.10:FF:000005">
    <property type="entry name" value="Fibrillin 2"/>
    <property type="match status" value="1"/>
</dbReference>
<dbReference type="InterPro" id="IPR001881">
    <property type="entry name" value="EGF-like_Ca-bd_dom"/>
</dbReference>
<gene>
    <name evidence="15" type="primary">LOC111364417</name>
</gene>
<evidence type="ECO:0000259" key="13">
    <source>
        <dbReference type="PROSITE" id="PS50026"/>
    </source>
</evidence>
<dbReference type="InterPro" id="IPR009030">
    <property type="entry name" value="Growth_fac_rcpt_cys_sf"/>
</dbReference>
<comment type="similarity">
    <text evidence="2">Belongs to the fibulin family.</text>
</comment>
<dbReference type="PROSITE" id="PS50026">
    <property type="entry name" value="EGF_3"/>
    <property type="match status" value="10"/>
</dbReference>
<sequence>MFPLIVFCMVCLFWPGSCATDDGTTYDNAPIILKGSLEDEEGSCPPGFKWNVVNQRCEDINECQLPRPPCLKYLCENTIGGYKCAGKSNELSTEAEKEPKTKIECKEGTKLSLGRSTCEDIDECRDGTHTCDQLQDCINTLGGYECRCKHGFELDSSSEFCVDIDECALNQSICSNGLQCRNLLGSFTCINVVTTTTTISPSEDYDSDVYSSEPAWECDEGYEQGAAGGCVDIDECRNGTHSCDQLQDCVITLGGYECRCKHGFELDSSSGSCVDIDECRNGTHSCDQLQDCVNTLGGHECRCKHGFELDSSSGSCVDTDECRDGTQTCDRLQDCVNTHGGYECRCKHGFELDSSSGSCVDIDECRYGTHTCDQLQDCINTRGGHECNCKNGFELDFSSGSCVDIDECRNGTHSCDQLQDCVNTLGGYECRCKHGFELDSSSGSCVDTDECRDGTHTCDLLQDCINTRGGHKCRCKHGFELDSSSASCIDIDECRNGTHTCDQLQDCINTRGGHECNCKNGFELDFFSGSCVDIDECRDGTHTCDLLQDCINTRGGHKCRCKHGFELDSSSGSCIVPSSSTPRPSVPSYENGNEFTVVHYGKKGPYSTQPTYNWNHFSCPTGYMLTPDLQCNDIDECASYTSRCGLNQRCENFHGGHTCWCENGYRLPCAAEHCFNKCFDVDECRETPGVCSQHCFNTLGGFQCYCEKGYRLANDNRTCVDVNECIEHPSLSVSGKLCAGECINEPGSYRCGCPAGYRLSPDKKTCVDIDECATGEAPCAYSSDAGYVCKNTHGSYYCHHIDCPPGYRLDSMKRCVREQTCQVGHLACFHQPGMYCYKFFTFVANAHLPFGKVDFYKMPSPFQSWVVLFSKVNYELRLISVQASPGVQPANLQCFNTRVLFNSCVVSLECSLPGPQVVELELTRSIMRGSRYAGSTVVRLFVIISQYEF</sequence>
<protein>
    <submittedName>
        <fullName evidence="15">Fibulin-1-like isoform X11</fullName>
    </submittedName>
</protein>
<evidence type="ECO:0000256" key="1">
    <source>
        <dbReference type="ARBA" id="ARBA00004498"/>
    </source>
</evidence>
<evidence type="ECO:0000313" key="14">
    <source>
        <dbReference type="Proteomes" id="UP000301870"/>
    </source>
</evidence>
<evidence type="ECO:0000256" key="3">
    <source>
        <dbReference type="ARBA" id="ARBA00022525"/>
    </source>
</evidence>
<evidence type="ECO:0000313" key="15">
    <source>
        <dbReference type="RefSeq" id="XP_022837043.1"/>
    </source>
</evidence>
<dbReference type="InterPro" id="IPR026823">
    <property type="entry name" value="cEGF"/>
</dbReference>
<keyword evidence="10" id="KW-0325">Glycoprotein</keyword>
<keyword evidence="14" id="KW-1185">Reference proteome</keyword>
<feature type="domain" description="EGF-like" evidence="13">
    <location>
        <begin position="120"/>
        <end position="158"/>
    </location>
</feature>
<comment type="caution">
    <text evidence="11">Lacks conserved residue(s) required for the propagation of feature annotation.</text>
</comment>
<dbReference type="SMART" id="SM00181">
    <property type="entry name" value="EGF"/>
    <property type="match status" value="13"/>
</dbReference>
<dbReference type="InterPro" id="IPR055088">
    <property type="entry name" value="Fibulin_C"/>
</dbReference>
<dbReference type="PROSITE" id="PS01187">
    <property type="entry name" value="EGF_CA"/>
    <property type="match status" value="2"/>
</dbReference>
<dbReference type="CDD" id="cd00054">
    <property type="entry name" value="EGF_CA"/>
    <property type="match status" value="2"/>
</dbReference>
<dbReference type="SMART" id="SM00179">
    <property type="entry name" value="EGF_CA"/>
    <property type="match status" value="15"/>
</dbReference>
<keyword evidence="7" id="KW-0677">Repeat</keyword>
<dbReference type="FunFam" id="2.10.25.10:FF:000240">
    <property type="entry name" value="Vitamin K-dependent protein S"/>
    <property type="match status" value="1"/>
</dbReference>
<keyword evidence="5 11" id="KW-0245">EGF-like domain</keyword>
<dbReference type="InterPro" id="IPR000742">
    <property type="entry name" value="EGF"/>
</dbReference>
<dbReference type="InterPro" id="IPR000152">
    <property type="entry name" value="EGF-type_Asp/Asn_hydroxyl_site"/>
</dbReference>
<dbReference type="GeneID" id="111364417"/>
<dbReference type="InterPro" id="IPR049883">
    <property type="entry name" value="NOTCH1_EGF-like"/>
</dbReference>
<evidence type="ECO:0000256" key="12">
    <source>
        <dbReference type="SAM" id="SignalP"/>
    </source>
</evidence>
<dbReference type="PANTHER" id="PTHR24050">
    <property type="entry name" value="PA14 DOMAIN-CONTAINING PROTEIN"/>
    <property type="match status" value="1"/>
</dbReference>
<keyword evidence="9" id="KW-1015">Disulfide bond</keyword>
<feature type="domain" description="EGF-like" evidence="13">
    <location>
        <begin position="275"/>
        <end position="313"/>
    </location>
</feature>
<dbReference type="PROSITE" id="PS01186">
    <property type="entry name" value="EGF_2"/>
    <property type="match status" value="2"/>
</dbReference>
<dbReference type="Proteomes" id="UP000301870">
    <property type="component" value="Chromosome 4"/>
</dbReference>
<dbReference type="PANTHER" id="PTHR24050:SF27">
    <property type="entry name" value="FIBRILLIN-1"/>
    <property type="match status" value="1"/>
</dbReference>
<dbReference type="FunFam" id="2.10.25.10:FF:000014">
    <property type="entry name" value="Latent-transforming growth factor beta-binding protein 3"/>
    <property type="match status" value="1"/>
</dbReference>
<evidence type="ECO:0000256" key="5">
    <source>
        <dbReference type="ARBA" id="ARBA00022536"/>
    </source>
</evidence>
<feature type="domain" description="EGF-like" evidence="13">
    <location>
        <begin position="533"/>
        <end position="571"/>
    </location>
</feature>
<dbReference type="PROSITE" id="PS00010">
    <property type="entry name" value="ASX_HYDROXYL"/>
    <property type="match status" value="3"/>
</dbReference>
<keyword evidence="8" id="KW-0106">Calcium</keyword>
<proteinExistence type="inferred from homology"/>
<dbReference type="InterPro" id="IPR052235">
    <property type="entry name" value="Nephronectin_domain"/>
</dbReference>
<evidence type="ECO:0000256" key="2">
    <source>
        <dbReference type="ARBA" id="ARBA00006127"/>
    </source>
</evidence>
<dbReference type="GO" id="GO:0005509">
    <property type="term" value="F:calcium ion binding"/>
    <property type="evidence" value="ECO:0007669"/>
    <property type="project" value="InterPro"/>
</dbReference>
<dbReference type="Pfam" id="PF07645">
    <property type="entry name" value="EGF_CA"/>
    <property type="match status" value="13"/>
</dbReference>
<evidence type="ECO:0000256" key="11">
    <source>
        <dbReference type="PROSITE-ProRule" id="PRU00076"/>
    </source>
</evidence>
<reference evidence="15" key="1">
    <citation type="submission" date="2025-08" db="UniProtKB">
        <authorList>
            <consortium name="RefSeq"/>
        </authorList>
    </citation>
    <scope>IDENTIFICATION</scope>
    <source>
        <strain evidence="15">Ishihara</strain>
        <tissue evidence="15">Whole body</tissue>
    </source>
</reference>
<feature type="domain" description="EGF-like" evidence="13">
    <location>
        <begin position="232"/>
        <end position="270"/>
    </location>
</feature>
<name>A0A9J7ERU1_SPOLT</name>
<feature type="domain" description="EGF-like" evidence="13">
    <location>
        <begin position="490"/>
        <end position="528"/>
    </location>
</feature>
<comment type="subcellular location">
    <subcellularLocation>
        <location evidence="1">Secreted</location>
        <location evidence="1">Extracellular space</location>
        <location evidence="1">Extracellular matrix</location>
    </subcellularLocation>
</comment>
<dbReference type="Pfam" id="PF22914">
    <property type="entry name" value="Fibulin_C"/>
    <property type="match status" value="1"/>
</dbReference>
<feature type="domain" description="EGF-like" evidence="13">
    <location>
        <begin position="318"/>
        <end position="356"/>
    </location>
</feature>
<evidence type="ECO:0000256" key="10">
    <source>
        <dbReference type="ARBA" id="ARBA00023180"/>
    </source>
</evidence>
<feature type="domain" description="EGF-like" evidence="13">
    <location>
        <begin position="404"/>
        <end position="442"/>
    </location>
</feature>
<dbReference type="FunFam" id="2.10.25.10:FF:000038">
    <property type="entry name" value="Fibrillin 2"/>
    <property type="match status" value="8"/>
</dbReference>
<accession>A0A9J7ERU1</accession>
<dbReference type="Gene3D" id="2.10.25.10">
    <property type="entry name" value="Laminin"/>
    <property type="match status" value="15"/>
</dbReference>
<organism evidence="14 15">
    <name type="scientific">Spodoptera litura</name>
    <name type="common">Asian cotton leafworm</name>
    <dbReference type="NCBI Taxonomy" id="69820"/>
    <lineage>
        <taxon>Eukaryota</taxon>
        <taxon>Metazoa</taxon>
        <taxon>Ecdysozoa</taxon>
        <taxon>Arthropoda</taxon>
        <taxon>Hexapoda</taxon>
        <taxon>Insecta</taxon>
        <taxon>Pterygota</taxon>
        <taxon>Neoptera</taxon>
        <taxon>Endopterygota</taxon>
        <taxon>Lepidoptera</taxon>
        <taxon>Glossata</taxon>
        <taxon>Ditrysia</taxon>
        <taxon>Noctuoidea</taxon>
        <taxon>Noctuidae</taxon>
        <taxon>Amphipyrinae</taxon>
        <taxon>Spodoptera</taxon>
    </lineage>
</organism>
<feature type="domain" description="EGF-like" evidence="13">
    <location>
        <begin position="633"/>
        <end position="670"/>
    </location>
</feature>
<dbReference type="SUPFAM" id="SSF57184">
    <property type="entry name" value="Growth factor receptor domain"/>
    <property type="match status" value="5"/>
</dbReference>
<evidence type="ECO:0000256" key="4">
    <source>
        <dbReference type="ARBA" id="ARBA00022530"/>
    </source>
</evidence>
<dbReference type="SUPFAM" id="SSF57196">
    <property type="entry name" value="EGF/Laminin"/>
    <property type="match status" value="1"/>
</dbReference>
<feature type="signal peptide" evidence="12">
    <location>
        <begin position="1"/>
        <end position="19"/>
    </location>
</feature>
<keyword evidence="4" id="KW-0272">Extracellular matrix</keyword>
<evidence type="ECO:0000256" key="7">
    <source>
        <dbReference type="ARBA" id="ARBA00022737"/>
    </source>
</evidence>
<dbReference type="RefSeq" id="XP_022837043.1">
    <property type="nucleotide sequence ID" value="XM_022981275.1"/>
</dbReference>
<dbReference type="AlphaFoldDB" id="A0A9J7ERU1"/>
<feature type="chain" id="PRO_5039891231" evidence="12">
    <location>
        <begin position="20"/>
        <end position="949"/>
    </location>
</feature>
<keyword evidence="3" id="KW-0964">Secreted</keyword>
<feature type="domain" description="EGF-like" evidence="13">
    <location>
        <begin position="447"/>
        <end position="485"/>
    </location>
</feature>
<evidence type="ECO:0000256" key="9">
    <source>
        <dbReference type="ARBA" id="ARBA00023157"/>
    </source>
</evidence>
<evidence type="ECO:0000256" key="6">
    <source>
        <dbReference type="ARBA" id="ARBA00022729"/>
    </source>
</evidence>
<evidence type="ECO:0000256" key="8">
    <source>
        <dbReference type="ARBA" id="ARBA00022837"/>
    </source>
</evidence>